<evidence type="ECO:0000256" key="1">
    <source>
        <dbReference type="SAM" id="Phobius"/>
    </source>
</evidence>
<comment type="caution">
    <text evidence="2">The sequence shown here is derived from an EMBL/GenBank/DDBJ whole genome shotgun (WGS) entry which is preliminary data.</text>
</comment>
<proteinExistence type="predicted"/>
<feature type="transmembrane region" description="Helical" evidence="1">
    <location>
        <begin position="9"/>
        <end position="28"/>
    </location>
</feature>
<protein>
    <submittedName>
        <fullName evidence="2">Uncharacterized protein</fullName>
    </submittedName>
</protein>
<name>A0A1F5YM25_9BACT</name>
<evidence type="ECO:0000313" key="2">
    <source>
        <dbReference type="EMBL" id="OGG01258.1"/>
    </source>
</evidence>
<accession>A0A1F5YM25</accession>
<keyword evidence="1" id="KW-0812">Transmembrane</keyword>
<keyword evidence="1" id="KW-0472">Membrane</keyword>
<dbReference type="Proteomes" id="UP000179129">
    <property type="component" value="Unassembled WGS sequence"/>
</dbReference>
<evidence type="ECO:0000313" key="3">
    <source>
        <dbReference type="Proteomes" id="UP000179129"/>
    </source>
</evidence>
<organism evidence="2 3">
    <name type="scientific">Candidatus Glassbacteria bacterium RIFCSPLOWO2_12_FULL_58_11</name>
    <dbReference type="NCBI Taxonomy" id="1817867"/>
    <lineage>
        <taxon>Bacteria</taxon>
        <taxon>Candidatus Glassiibacteriota</taxon>
    </lineage>
</organism>
<feature type="transmembrane region" description="Helical" evidence="1">
    <location>
        <begin position="34"/>
        <end position="52"/>
    </location>
</feature>
<keyword evidence="1" id="KW-1133">Transmembrane helix</keyword>
<gene>
    <name evidence="2" type="ORF">A3F83_12525</name>
</gene>
<reference evidence="2 3" key="1">
    <citation type="journal article" date="2016" name="Nat. Commun.">
        <title>Thousands of microbial genomes shed light on interconnected biogeochemical processes in an aquifer system.</title>
        <authorList>
            <person name="Anantharaman K."/>
            <person name="Brown C.T."/>
            <person name="Hug L.A."/>
            <person name="Sharon I."/>
            <person name="Castelle C.J."/>
            <person name="Probst A.J."/>
            <person name="Thomas B.C."/>
            <person name="Singh A."/>
            <person name="Wilkins M.J."/>
            <person name="Karaoz U."/>
            <person name="Brodie E.L."/>
            <person name="Williams K.H."/>
            <person name="Hubbard S.S."/>
            <person name="Banfield J.F."/>
        </authorList>
    </citation>
    <scope>NUCLEOTIDE SEQUENCE [LARGE SCALE GENOMIC DNA]</scope>
</reference>
<dbReference type="AlphaFoldDB" id="A0A1F5YM25"/>
<sequence length="80" mass="8614">MNRILPKIWIAYLVLLPLNLTYFLGAGPALPADLVLILLLAAGLTALVLIFGRLSGMTIPLPSICSCSRSAGRWRPQPTV</sequence>
<dbReference type="EMBL" id="MFIX01000215">
    <property type="protein sequence ID" value="OGG01258.1"/>
    <property type="molecule type" value="Genomic_DNA"/>
</dbReference>